<comment type="caution">
    <text evidence="2">The sequence shown here is derived from an EMBL/GenBank/DDBJ whole genome shotgun (WGS) entry which is preliminary data.</text>
</comment>
<dbReference type="Proteomes" id="UP000189739">
    <property type="component" value="Unassembled WGS sequence"/>
</dbReference>
<evidence type="ECO:0000259" key="1">
    <source>
        <dbReference type="Pfam" id="PF00535"/>
    </source>
</evidence>
<reference evidence="2 3" key="1">
    <citation type="submission" date="2016-07" db="EMBL/GenBank/DDBJ databases">
        <title>Genomic analysis of zinc-resistant bacterium Mucilaginibacter pedocola TBZ30.</title>
        <authorList>
            <person name="Huang J."/>
            <person name="Tang J."/>
        </authorList>
    </citation>
    <scope>NUCLEOTIDE SEQUENCE [LARGE SCALE GENOMIC DNA]</scope>
    <source>
        <strain evidence="2 3">TBZ30</strain>
    </source>
</reference>
<proteinExistence type="predicted"/>
<gene>
    <name evidence="2" type="ORF">BC343_10440</name>
</gene>
<feature type="domain" description="Glycosyltransferase 2-like" evidence="1">
    <location>
        <begin position="7"/>
        <end position="133"/>
    </location>
</feature>
<name>A0A1S9PAW4_9SPHI</name>
<dbReference type="SUPFAM" id="SSF53448">
    <property type="entry name" value="Nucleotide-diphospho-sugar transferases"/>
    <property type="match status" value="1"/>
</dbReference>
<dbReference type="InterPro" id="IPR001173">
    <property type="entry name" value="Glyco_trans_2-like"/>
</dbReference>
<accession>A0A1S9PAW4</accession>
<organism evidence="2 3">
    <name type="scientific">Mucilaginibacter pedocola</name>
    <dbReference type="NCBI Taxonomy" id="1792845"/>
    <lineage>
        <taxon>Bacteria</taxon>
        <taxon>Pseudomonadati</taxon>
        <taxon>Bacteroidota</taxon>
        <taxon>Sphingobacteriia</taxon>
        <taxon>Sphingobacteriales</taxon>
        <taxon>Sphingobacteriaceae</taxon>
        <taxon>Mucilaginibacter</taxon>
    </lineage>
</organism>
<dbReference type="OrthoDB" id="6638511at2"/>
<keyword evidence="3" id="KW-1185">Reference proteome</keyword>
<dbReference type="Gene3D" id="3.90.550.10">
    <property type="entry name" value="Spore Coat Polysaccharide Biosynthesis Protein SpsA, Chain A"/>
    <property type="match status" value="1"/>
</dbReference>
<dbReference type="Pfam" id="PF00535">
    <property type="entry name" value="Glycos_transf_2"/>
    <property type="match status" value="1"/>
</dbReference>
<sequence>MSNKLVSVIMPAYNAQKYIAESIESVIAQTYPHWELIIIDDGSTDGTAEIVKRYQQTDSRIKYIFQQNSGQGPAKNAGIKISEGAYIAFLDADDLWLKEKLATSVAAIEASGADLLFTNYSVFNADLQTGNLSTMQVADATYEGRDSIILFLNYNQVPNLTVLARREAIIAAGDFKAIKVAEDYEMWLRMLGMGYGFKSIATPLSLYRMHDSSITAKDRHATYEIIEIIKGFGRANNEYLNEAKKIAGDKIKYWLYNGYNPTAEKFRVLIKGVFPQYLTALFNALSYLLPVHHLRKFVIRLC</sequence>
<evidence type="ECO:0000313" key="2">
    <source>
        <dbReference type="EMBL" id="OOQ58069.1"/>
    </source>
</evidence>
<dbReference type="PANTHER" id="PTHR22916:SF3">
    <property type="entry name" value="UDP-GLCNAC:BETAGAL BETA-1,3-N-ACETYLGLUCOSAMINYLTRANSFERASE-LIKE PROTEIN 1"/>
    <property type="match status" value="1"/>
</dbReference>
<dbReference type="GO" id="GO:0016758">
    <property type="term" value="F:hexosyltransferase activity"/>
    <property type="evidence" value="ECO:0007669"/>
    <property type="project" value="UniProtKB-ARBA"/>
</dbReference>
<dbReference type="AlphaFoldDB" id="A0A1S9PAW4"/>
<dbReference type="RefSeq" id="WP_078349797.1">
    <property type="nucleotide sequence ID" value="NZ_MBTF01000034.1"/>
</dbReference>
<dbReference type="EMBL" id="MBTF01000034">
    <property type="protein sequence ID" value="OOQ58069.1"/>
    <property type="molecule type" value="Genomic_DNA"/>
</dbReference>
<protein>
    <recommendedName>
        <fullName evidence="1">Glycosyltransferase 2-like domain-containing protein</fullName>
    </recommendedName>
</protein>
<dbReference type="STRING" id="1792845.BC343_10440"/>
<evidence type="ECO:0000313" key="3">
    <source>
        <dbReference type="Proteomes" id="UP000189739"/>
    </source>
</evidence>
<dbReference type="InterPro" id="IPR029044">
    <property type="entry name" value="Nucleotide-diphossugar_trans"/>
</dbReference>
<dbReference type="PANTHER" id="PTHR22916">
    <property type="entry name" value="GLYCOSYLTRANSFERASE"/>
    <property type="match status" value="1"/>
</dbReference>